<dbReference type="InterPro" id="IPR050671">
    <property type="entry name" value="CD300_family_receptors"/>
</dbReference>
<dbReference type="InterPro" id="IPR007110">
    <property type="entry name" value="Ig-like_dom"/>
</dbReference>
<reference evidence="8" key="1">
    <citation type="submission" date="2020-07" db="EMBL/GenBank/DDBJ databases">
        <title>Clarias magur genome sequencing, assembly and annotation.</title>
        <authorList>
            <person name="Kushwaha B."/>
            <person name="Kumar R."/>
            <person name="Das P."/>
            <person name="Joshi C.G."/>
            <person name="Kumar D."/>
            <person name="Nagpure N.S."/>
            <person name="Pandey M."/>
            <person name="Agarwal S."/>
            <person name="Srivastava S."/>
            <person name="Singh M."/>
            <person name="Sahoo L."/>
            <person name="Jayasankar P."/>
            <person name="Meher P.K."/>
            <person name="Koringa P.G."/>
            <person name="Iquebal M.A."/>
            <person name="Das S.P."/>
            <person name="Bit A."/>
            <person name="Patnaik S."/>
            <person name="Patel N."/>
            <person name="Shah T.M."/>
            <person name="Hinsu A."/>
            <person name="Jena J.K."/>
        </authorList>
    </citation>
    <scope>NUCLEOTIDE SEQUENCE</scope>
    <source>
        <strain evidence="8">CIFAMagur01</strain>
        <tissue evidence="8">Testis</tissue>
    </source>
</reference>
<evidence type="ECO:0000256" key="6">
    <source>
        <dbReference type="SAM" id="SignalP"/>
    </source>
</evidence>
<organism evidence="8 9">
    <name type="scientific">Clarias magur</name>
    <name type="common">Asian catfish</name>
    <name type="synonym">Macropteronotus magur</name>
    <dbReference type="NCBI Taxonomy" id="1594786"/>
    <lineage>
        <taxon>Eukaryota</taxon>
        <taxon>Metazoa</taxon>
        <taxon>Chordata</taxon>
        <taxon>Craniata</taxon>
        <taxon>Vertebrata</taxon>
        <taxon>Euteleostomi</taxon>
        <taxon>Actinopterygii</taxon>
        <taxon>Neopterygii</taxon>
        <taxon>Teleostei</taxon>
        <taxon>Ostariophysi</taxon>
        <taxon>Siluriformes</taxon>
        <taxon>Clariidae</taxon>
        <taxon>Clarias</taxon>
    </lineage>
</organism>
<dbReference type="InterPro" id="IPR003599">
    <property type="entry name" value="Ig_sub"/>
</dbReference>
<evidence type="ECO:0000313" key="8">
    <source>
        <dbReference type="EMBL" id="KAF5892810.1"/>
    </source>
</evidence>
<keyword evidence="2 5" id="KW-0812">Transmembrane</keyword>
<comment type="caution">
    <text evidence="8">The sequence shown here is derived from an EMBL/GenBank/DDBJ whole genome shotgun (WGS) entry which is preliminary data.</text>
</comment>
<keyword evidence="6" id="KW-0732">Signal</keyword>
<dbReference type="PANTHER" id="PTHR11860:SF87">
    <property type="entry name" value="CMRF35-LIKE MOLECULE 8"/>
    <property type="match status" value="1"/>
</dbReference>
<feature type="non-terminal residue" evidence="8">
    <location>
        <position position="1"/>
    </location>
</feature>
<evidence type="ECO:0000256" key="4">
    <source>
        <dbReference type="SAM" id="MobiDB-lite"/>
    </source>
</evidence>
<evidence type="ECO:0000259" key="7">
    <source>
        <dbReference type="PROSITE" id="PS50835"/>
    </source>
</evidence>
<keyword evidence="5" id="KW-1133">Transmembrane helix</keyword>
<dbReference type="AlphaFoldDB" id="A0A8J4TCJ0"/>
<name>A0A8J4TCJ0_CLAMG</name>
<gene>
    <name evidence="8" type="ORF">DAT39_017494</name>
</gene>
<dbReference type="PANTHER" id="PTHR11860">
    <property type="entry name" value="POLYMERIC-IMMUNOGLOBULIN RECEPTOR"/>
    <property type="match status" value="1"/>
</dbReference>
<evidence type="ECO:0000256" key="1">
    <source>
        <dbReference type="ARBA" id="ARBA00004370"/>
    </source>
</evidence>
<protein>
    <submittedName>
        <fullName evidence="8">CMRF35-like molecule 1</fullName>
    </submittedName>
</protein>
<dbReference type="SMART" id="SM00409">
    <property type="entry name" value="IG"/>
    <property type="match status" value="2"/>
</dbReference>
<evidence type="ECO:0000256" key="3">
    <source>
        <dbReference type="ARBA" id="ARBA00023136"/>
    </source>
</evidence>
<dbReference type="SUPFAM" id="SSF48726">
    <property type="entry name" value="Immunoglobulin"/>
    <property type="match status" value="2"/>
</dbReference>
<feature type="non-terminal residue" evidence="8">
    <location>
        <position position="343"/>
    </location>
</feature>
<keyword evidence="9" id="KW-1185">Reference proteome</keyword>
<dbReference type="PROSITE" id="PS50835">
    <property type="entry name" value="IG_LIKE"/>
    <property type="match status" value="1"/>
</dbReference>
<dbReference type="EMBL" id="QNUK01000474">
    <property type="protein sequence ID" value="KAF5892810.1"/>
    <property type="molecule type" value="Genomic_DNA"/>
</dbReference>
<sequence length="343" mass="38524">AMRCLFIFILFASSVASQLHRHFNVKTGASVTIPCAYDRKYIQHKKYWCSGTYFSSCTTQAYTSEAMPRVTVTDFPAESLFTVTMNNLQTGDTGWYWCAVEIDRGPDISEYLYITVKGAPDLSVNESRVRGEEGGNITVQCLYSAAYQNAQKQWCRFKDKNCNTLTSGTSRVRDSRVQLSDDGRRFLSVEMRRLKKSDAGWYWCGAGDLQAPVHVEVNNSTASTNKGENGPAQRRSDSDDGTMLLWILVTLGLGLLLILVGSVTYMLRKTYKKENQSRTRENNNDDSAAPTPPSALDHEDVTYTDVRHSTINQTNSLLVKDEVTYGNMNYPTDQDNEVTYSSV</sequence>
<dbReference type="OrthoDB" id="8920197at2759"/>
<dbReference type="GO" id="GO:0004888">
    <property type="term" value="F:transmembrane signaling receptor activity"/>
    <property type="evidence" value="ECO:0007669"/>
    <property type="project" value="TreeGrafter"/>
</dbReference>
<feature type="compositionally biased region" description="Basic and acidic residues" evidence="4">
    <location>
        <begin position="273"/>
        <end position="283"/>
    </location>
</feature>
<comment type="subcellular location">
    <subcellularLocation>
        <location evidence="1">Membrane</location>
    </subcellularLocation>
</comment>
<dbReference type="InterPro" id="IPR013106">
    <property type="entry name" value="Ig_V-set"/>
</dbReference>
<dbReference type="Gene3D" id="2.60.40.10">
    <property type="entry name" value="Immunoglobulins"/>
    <property type="match status" value="2"/>
</dbReference>
<evidence type="ECO:0000256" key="5">
    <source>
        <dbReference type="SAM" id="Phobius"/>
    </source>
</evidence>
<feature type="signal peptide" evidence="6">
    <location>
        <begin position="1"/>
        <end position="17"/>
    </location>
</feature>
<dbReference type="Pfam" id="PF07686">
    <property type="entry name" value="V-set"/>
    <property type="match status" value="2"/>
</dbReference>
<feature type="chain" id="PRO_5035281611" evidence="6">
    <location>
        <begin position="18"/>
        <end position="343"/>
    </location>
</feature>
<dbReference type="CDD" id="cd05716">
    <property type="entry name" value="IgV_pIgR_like"/>
    <property type="match status" value="2"/>
</dbReference>
<dbReference type="InterPro" id="IPR036179">
    <property type="entry name" value="Ig-like_dom_sf"/>
</dbReference>
<proteinExistence type="predicted"/>
<dbReference type="Proteomes" id="UP000727407">
    <property type="component" value="Unassembled WGS sequence"/>
</dbReference>
<feature type="transmembrane region" description="Helical" evidence="5">
    <location>
        <begin position="243"/>
        <end position="267"/>
    </location>
</feature>
<dbReference type="InterPro" id="IPR013783">
    <property type="entry name" value="Ig-like_fold"/>
</dbReference>
<dbReference type="GO" id="GO:0005886">
    <property type="term" value="C:plasma membrane"/>
    <property type="evidence" value="ECO:0007669"/>
    <property type="project" value="TreeGrafter"/>
</dbReference>
<accession>A0A8J4TCJ0</accession>
<evidence type="ECO:0000313" key="9">
    <source>
        <dbReference type="Proteomes" id="UP000727407"/>
    </source>
</evidence>
<feature type="domain" description="Ig-like" evidence="7">
    <location>
        <begin position="120"/>
        <end position="223"/>
    </location>
</feature>
<feature type="region of interest" description="Disordered" evidence="4">
    <location>
        <begin position="273"/>
        <end position="298"/>
    </location>
</feature>
<evidence type="ECO:0000256" key="2">
    <source>
        <dbReference type="ARBA" id="ARBA00022692"/>
    </source>
</evidence>
<keyword evidence="3 5" id="KW-0472">Membrane</keyword>